<organism evidence="2 3">
    <name type="scientific">Wohlfahrtiimonas chitiniclastica</name>
    <dbReference type="NCBI Taxonomy" id="400946"/>
    <lineage>
        <taxon>Bacteria</taxon>
        <taxon>Pseudomonadati</taxon>
        <taxon>Pseudomonadota</taxon>
        <taxon>Gammaproteobacteria</taxon>
        <taxon>Cardiobacteriales</taxon>
        <taxon>Ignatzschineriaceae</taxon>
        <taxon>Wohlfahrtiimonas</taxon>
    </lineage>
</organism>
<dbReference type="EMBL" id="JAGIBU010000002">
    <property type="protein sequence ID" value="MBS7824385.1"/>
    <property type="molecule type" value="Genomic_DNA"/>
</dbReference>
<dbReference type="Proteomes" id="UP000680020">
    <property type="component" value="Unassembled WGS sequence"/>
</dbReference>
<accession>A0AB35C0S7</accession>
<evidence type="ECO:0000256" key="1">
    <source>
        <dbReference type="SAM" id="Phobius"/>
    </source>
</evidence>
<feature type="transmembrane region" description="Helical" evidence="1">
    <location>
        <begin position="16"/>
        <end position="35"/>
    </location>
</feature>
<keyword evidence="1" id="KW-0472">Membrane</keyword>
<protein>
    <recommendedName>
        <fullName evidence="4">DUF4830 domain-containing protein</fullName>
    </recommendedName>
</protein>
<evidence type="ECO:0008006" key="4">
    <source>
        <dbReference type="Google" id="ProtNLM"/>
    </source>
</evidence>
<dbReference type="GeneID" id="58264475"/>
<evidence type="ECO:0000313" key="3">
    <source>
        <dbReference type="Proteomes" id="UP000680020"/>
    </source>
</evidence>
<reference evidence="2" key="1">
    <citation type="submission" date="2021-03" db="EMBL/GenBank/DDBJ databases">
        <title>Identification and antibiotic profiling of Wohlfahrtiimonas chitiniclastica, an underestimated human pathogen.</title>
        <authorList>
            <person name="Kopf A."/>
            <person name="Bunk B."/>
            <person name="Coldewey S."/>
            <person name="Gunzer F."/>
            <person name="Riedel T."/>
            <person name="Schroettner P."/>
        </authorList>
    </citation>
    <scope>NUCLEOTIDE SEQUENCE</scope>
    <source>
        <strain evidence="2">DSM 100917</strain>
    </source>
</reference>
<evidence type="ECO:0000313" key="2">
    <source>
        <dbReference type="EMBL" id="MBS7824385.1"/>
    </source>
</evidence>
<comment type="caution">
    <text evidence="2">The sequence shown here is derived from an EMBL/GenBank/DDBJ whole genome shotgun (WGS) entry which is preliminary data.</text>
</comment>
<gene>
    <name evidence="2" type="ORF">J7561_04110</name>
</gene>
<sequence>MSDNQELKQTSTQRSSAVYAWSLVVLLLAGAGVAWKMGAIEFRSANALEAESTVTGIETDDINIIEECTDDSSTALLEKILAQGIPELVKSSSPNATLTIQNYAYNQELYFDPNRNKRLCGVLAQYKVEGPNIPTEVENPSIVYEVIYELQKEPDQSIKLSTFRQRITSSNLQGEKPTNIEQN</sequence>
<proteinExistence type="predicted"/>
<keyword evidence="1" id="KW-1133">Transmembrane helix</keyword>
<dbReference type="RefSeq" id="WP_063455251.1">
    <property type="nucleotide sequence ID" value="NZ_CP115969.1"/>
</dbReference>
<dbReference type="AlphaFoldDB" id="A0AB35C0S7"/>
<keyword evidence="1" id="KW-0812">Transmembrane</keyword>
<name>A0AB35C0S7_9GAMM</name>